<accession>A0A4Y1RVY7</accession>
<dbReference type="AlphaFoldDB" id="A0A4Y1RVY7"/>
<keyword evidence="2" id="KW-0472">Membrane</keyword>
<proteinExistence type="predicted"/>
<name>A0A4Y1RVY7_PRUDU</name>
<reference evidence="3" key="1">
    <citation type="journal article" date="2019" name="Science">
        <title>Mutation of a bHLH transcription factor allowed almond domestication.</title>
        <authorList>
            <person name="Sanchez-Perez R."/>
            <person name="Pavan S."/>
            <person name="Mazzeo R."/>
            <person name="Moldovan C."/>
            <person name="Aiese Cigliano R."/>
            <person name="Del Cueto J."/>
            <person name="Ricciardi F."/>
            <person name="Lotti C."/>
            <person name="Ricciardi L."/>
            <person name="Dicenta F."/>
            <person name="Lopez-Marques R.L."/>
            <person name="Lindberg Moller B."/>
        </authorList>
    </citation>
    <scope>NUCLEOTIDE SEQUENCE</scope>
</reference>
<sequence>LSSSPISLSLSSLLFPTLAATLPLFVGLFITELRAMAPAKGRFPLDLFSVEVHQITDHSMALVTMRENIQRVEKEREKERDKDMDRDRDRDRRRSKDKDRERNRQEY</sequence>
<dbReference type="EMBL" id="AP019303">
    <property type="protein sequence ID" value="BBH08541.1"/>
    <property type="molecule type" value="Genomic_DNA"/>
</dbReference>
<feature type="transmembrane region" description="Helical" evidence="2">
    <location>
        <begin position="6"/>
        <end position="30"/>
    </location>
</feature>
<feature type="non-terminal residue" evidence="3">
    <location>
        <position position="1"/>
    </location>
</feature>
<organism evidence="3">
    <name type="scientific">Prunus dulcis</name>
    <name type="common">Almond</name>
    <name type="synonym">Amygdalus dulcis</name>
    <dbReference type="NCBI Taxonomy" id="3755"/>
    <lineage>
        <taxon>Eukaryota</taxon>
        <taxon>Viridiplantae</taxon>
        <taxon>Streptophyta</taxon>
        <taxon>Embryophyta</taxon>
        <taxon>Tracheophyta</taxon>
        <taxon>Spermatophyta</taxon>
        <taxon>Magnoliopsida</taxon>
        <taxon>eudicotyledons</taxon>
        <taxon>Gunneridae</taxon>
        <taxon>Pentapetalae</taxon>
        <taxon>rosids</taxon>
        <taxon>fabids</taxon>
        <taxon>Rosales</taxon>
        <taxon>Rosaceae</taxon>
        <taxon>Amygdaloideae</taxon>
        <taxon>Amygdaleae</taxon>
        <taxon>Prunus</taxon>
    </lineage>
</organism>
<keyword evidence="2" id="KW-0812">Transmembrane</keyword>
<protein>
    <submittedName>
        <fullName evidence="3">U2 snRNP auxilliary factor, large subunit, splicing factor</fullName>
    </submittedName>
</protein>
<evidence type="ECO:0000256" key="2">
    <source>
        <dbReference type="SAM" id="Phobius"/>
    </source>
</evidence>
<feature type="region of interest" description="Disordered" evidence="1">
    <location>
        <begin position="70"/>
        <end position="107"/>
    </location>
</feature>
<evidence type="ECO:0000256" key="1">
    <source>
        <dbReference type="SAM" id="MobiDB-lite"/>
    </source>
</evidence>
<keyword evidence="2" id="KW-1133">Transmembrane helix</keyword>
<gene>
    <name evidence="3" type="ORF">Prudu_020760</name>
</gene>
<evidence type="ECO:0000313" key="3">
    <source>
        <dbReference type="EMBL" id="BBH08541.1"/>
    </source>
</evidence>